<reference evidence="2 3" key="1">
    <citation type="journal article" date="2024" name="Nat. Commun.">
        <title>Phylogenomics reveals the evolutionary origins of lichenization in chlorophyte algae.</title>
        <authorList>
            <person name="Puginier C."/>
            <person name="Libourel C."/>
            <person name="Otte J."/>
            <person name="Skaloud P."/>
            <person name="Haon M."/>
            <person name="Grisel S."/>
            <person name="Petersen M."/>
            <person name="Berrin J.G."/>
            <person name="Delaux P.M."/>
            <person name="Dal Grande F."/>
            <person name="Keller J."/>
        </authorList>
    </citation>
    <scope>NUCLEOTIDE SEQUENCE [LARGE SCALE GENOMIC DNA]</scope>
    <source>
        <strain evidence="2 3">SAG 2043</strain>
    </source>
</reference>
<dbReference type="GO" id="GO:0005643">
    <property type="term" value="C:nuclear pore"/>
    <property type="evidence" value="ECO:0007669"/>
    <property type="project" value="TreeGrafter"/>
</dbReference>
<gene>
    <name evidence="2" type="ORF">WJX72_006556</name>
</gene>
<dbReference type="InterPro" id="IPR036322">
    <property type="entry name" value="WD40_repeat_dom_sf"/>
</dbReference>
<dbReference type="SMART" id="SM00320">
    <property type="entry name" value="WD40"/>
    <property type="match status" value="2"/>
</dbReference>
<dbReference type="InterPro" id="IPR015943">
    <property type="entry name" value="WD40/YVTN_repeat-like_dom_sf"/>
</dbReference>
<dbReference type="PANTHER" id="PTHR14494">
    <property type="entry name" value="ALADIN/ADRACALIN/AAAS"/>
    <property type="match status" value="1"/>
</dbReference>
<name>A0AAW1QFE1_9CHLO</name>
<dbReference type="Proteomes" id="UP001489004">
    <property type="component" value="Unassembled WGS sequence"/>
</dbReference>
<dbReference type="GO" id="GO:0006913">
    <property type="term" value="P:nucleocytoplasmic transport"/>
    <property type="evidence" value="ECO:0007669"/>
    <property type="project" value="TreeGrafter"/>
</dbReference>
<evidence type="ECO:0000313" key="2">
    <source>
        <dbReference type="EMBL" id="KAK9820140.1"/>
    </source>
</evidence>
<dbReference type="EMBL" id="JALJOR010000003">
    <property type="protein sequence ID" value="KAK9820140.1"/>
    <property type="molecule type" value="Genomic_DNA"/>
</dbReference>
<evidence type="ECO:0000256" key="1">
    <source>
        <dbReference type="PROSITE-ProRule" id="PRU00221"/>
    </source>
</evidence>
<accession>A0AAW1QFE1</accession>
<evidence type="ECO:0008006" key="4">
    <source>
        <dbReference type="Google" id="ProtNLM"/>
    </source>
</evidence>
<feature type="repeat" description="WD" evidence="1">
    <location>
        <begin position="218"/>
        <end position="250"/>
    </location>
</feature>
<dbReference type="InterPro" id="IPR001680">
    <property type="entry name" value="WD40_rpt"/>
</dbReference>
<dbReference type="Gene3D" id="2.130.10.10">
    <property type="entry name" value="YVTN repeat-like/Quinoprotein amine dehydrogenase"/>
    <property type="match status" value="1"/>
</dbReference>
<dbReference type="SUPFAM" id="SSF50978">
    <property type="entry name" value="WD40 repeat-like"/>
    <property type="match status" value="1"/>
</dbReference>
<keyword evidence="1" id="KW-0853">WD repeat</keyword>
<dbReference type="AlphaFoldDB" id="A0AAW1QFE1"/>
<keyword evidence="3" id="KW-1185">Reference proteome</keyword>
<protein>
    <recommendedName>
        <fullName evidence="4">Aladin</fullName>
    </recommendedName>
</protein>
<evidence type="ECO:0000313" key="3">
    <source>
        <dbReference type="Proteomes" id="UP001489004"/>
    </source>
</evidence>
<comment type="caution">
    <text evidence="2">The sequence shown here is derived from an EMBL/GenBank/DDBJ whole genome shotgun (WGS) entry which is preliminary data.</text>
</comment>
<proteinExistence type="predicted"/>
<sequence length="431" mass="45462">MQDIPGPEKRTVCEANCRLVTADVDQASTSQSPPGQVYPQIYLSSEDETKFLEDCAPLITVRAARGAADDQAGEEGEHDKASLTDKAQAAPLWTDWLSRLATVAQALGVPGAAHLSLSVSQPAGAPPIAWHIYQQRLAVADPADRVQIYDVEAAASTSGRGASEDASMKPKLVLYHEFQRQVSALAWRPHSGRLLASASKTGFGFVIWDAALGLGTPLRAGLERVSLLRWSPNGSYLLAGSPNGSFRLWETLSWSSKSWRGGGAHSLVDACWSPDGRRLLLAFDKANQIAELQFTAPAPALNAQLLPLQLPGLTGDKGEAANVLAMAWDPAHGERLAVAVGPRHPAAGTVALYAVSQGPVLSPRLIGFIRGPPLDGKDAGQGKGTAAGQGEGDVPPVAMAFCPSFPRGSLLAVRRGARQINLYPLYHSAAG</sequence>
<dbReference type="PROSITE" id="PS50294">
    <property type="entry name" value="WD_REPEATS_REGION"/>
    <property type="match status" value="1"/>
</dbReference>
<dbReference type="PANTHER" id="PTHR14494:SF0">
    <property type="entry name" value="ALADIN"/>
    <property type="match status" value="1"/>
</dbReference>
<organism evidence="2 3">
    <name type="scientific">[Myrmecia] bisecta</name>
    <dbReference type="NCBI Taxonomy" id="41462"/>
    <lineage>
        <taxon>Eukaryota</taxon>
        <taxon>Viridiplantae</taxon>
        <taxon>Chlorophyta</taxon>
        <taxon>core chlorophytes</taxon>
        <taxon>Trebouxiophyceae</taxon>
        <taxon>Trebouxiales</taxon>
        <taxon>Trebouxiaceae</taxon>
        <taxon>Myrmecia</taxon>
    </lineage>
</organism>
<dbReference type="PROSITE" id="PS50082">
    <property type="entry name" value="WD_REPEATS_2"/>
    <property type="match status" value="1"/>
</dbReference>
<dbReference type="InterPro" id="IPR045139">
    <property type="entry name" value="Aladin"/>
</dbReference>
<dbReference type="Pfam" id="PF00400">
    <property type="entry name" value="WD40"/>
    <property type="match status" value="1"/>
</dbReference>